<accession>C4J7V0</accession>
<dbReference type="EMBL" id="BT086897">
    <property type="protein sequence ID" value="ACR37250.1"/>
    <property type="molecule type" value="mRNA"/>
</dbReference>
<evidence type="ECO:0000313" key="1">
    <source>
        <dbReference type="EMBL" id="ACR37250.1"/>
    </source>
</evidence>
<protein>
    <submittedName>
        <fullName evidence="1">Uncharacterized protein</fullName>
    </submittedName>
</protein>
<dbReference type="AlphaFoldDB" id="C4J7V0"/>
<reference evidence="1" key="1">
    <citation type="journal article" date="2009" name="PLoS Genet.">
        <title>Sequencing, mapping, and analysis of 27,455 maize full-length cDNAs.</title>
        <authorList>
            <person name="Soderlund C."/>
            <person name="Descour A."/>
            <person name="Kudrna D."/>
            <person name="Bomhoff M."/>
            <person name="Boyd L."/>
            <person name="Currie J."/>
            <person name="Angelova A."/>
            <person name="Collura K."/>
            <person name="Wissotski M."/>
            <person name="Ashley E."/>
            <person name="Morrow D."/>
            <person name="Fernandes J."/>
            <person name="Walbot V."/>
            <person name="Yu Y."/>
        </authorList>
    </citation>
    <scope>NUCLEOTIDE SEQUENCE</scope>
    <source>
        <strain evidence="1">B73</strain>
    </source>
</reference>
<sequence>MSQMQHAERGYRQLVWTTQNLTARLTGSFC</sequence>
<proteinExistence type="evidence at transcript level"/>
<reference evidence="1" key="2">
    <citation type="submission" date="2012-06" db="EMBL/GenBank/DDBJ databases">
        <authorList>
            <person name="Yu Y."/>
            <person name="Currie J."/>
            <person name="Lomeli R."/>
            <person name="Angelova A."/>
            <person name="Collura K."/>
            <person name="Wissotski M."/>
            <person name="Campos D."/>
            <person name="Kudrna D."/>
            <person name="Golser W."/>
            <person name="Ashely E."/>
            <person name="Descour A."/>
            <person name="Fernandes J."/>
            <person name="Soderlund C."/>
            <person name="Walbot V."/>
        </authorList>
    </citation>
    <scope>NUCLEOTIDE SEQUENCE</scope>
    <source>
        <strain evidence="1">B73</strain>
    </source>
</reference>
<name>C4J7V0_MAIZE</name>
<organism evidence="1">
    <name type="scientific">Zea mays</name>
    <name type="common">Maize</name>
    <dbReference type="NCBI Taxonomy" id="4577"/>
    <lineage>
        <taxon>Eukaryota</taxon>
        <taxon>Viridiplantae</taxon>
        <taxon>Streptophyta</taxon>
        <taxon>Embryophyta</taxon>
        <taxon>Tracheophyta</taxon>
        <taxon>Spermatophyta</taxon>
        <taxon>Magnoliopsida</taxon>
        <taxon>Liliopsida</taxon>
        <taxon>Poales</taxon>
        <taxon>Poaceae</taxon>
        <taxon>PACMAD clade</taxon>
        <taxon>Panicoideae</taxon>
        <taxon>Andropogonodae</taxon>
        <taxon>Andropogoneae</taxon>
        <taxon>Tripsacinae</taxon>
        <taxon>Zea</taxon>
    </lineage>
</organism>